<evidence type="ECO:0000256" key="1">
    <source>
        <dbReference type="SAM" id="Phobius"/>
    </source>
</evidence>
<dbReference type="SUPFAM" id="SSF55874">
    <property type="entry name" value="ATPase domain of HSP90 chaperone/DNA topoisomerase II/histidine kinase"/>
    <property type="match status" value="1"/>
</dbReference>
<dbReference type="PANTHER" id="PTHR40448:SF1">
    <property type="entry name" value="TWO-COMPONENT SENSOR HISTIDINE KINASE"/>
    <property type="match status" value="1"/>
</dbReference>
<feature type="transmembrane region" description="Helical" evidence="1">
    <location>
        <begin position="82"/>
        <end position="108"/>
    </location>
</feature>
<name>A0A1H9HIK8_9LACT</name>
<dbReference type="InterPro" id="IPR036890">
    <property type="entry name" value="HATPase_C_sf"/>
</dbReference>
<feature type="domain" description="Sensor histidine kinase NatK-like C-terminal" evidence="2">
    <location>
        <begin position="328"/>
        <end position="430"/>
    </location>
</feature>
<dbReference type="Proteomes" id="UP000198556">
    <property type="component" value="Unassembled WGS sequence"/>
</dbReference>
<protein>
    <submittedName>
        <fullName evidence="3">Sensor histidine kinase YesM</fullName>
    </submittedName>
</protein>
<dbReference type="EMBL" id="FOGF01000002">
    <property type="protein sequence ID" value="SEQ62144.1"/>
    <property type="molecule type" value="Genomic_DNA"/>
</dbReference>
<keyword evidence="3" id="KW-0418">Kinase</keyword>
<dbReference type="InterPro" id="IPR032834">
    <property type="entry name" value="NatK-like_C"/>
</dbReference>
<gene>
    <name evidence="3" type="ORF">SAMN05421767_102111</name>
</gene>
<evidence type="ECO:0000313" key="4">
    <source>
        <dbReference type="Proteomes" id="UP000198556"/>
    </source>
</evidence>
<feature type="transmembrane region" description="Helical" evidence="1">
    <location>
        <begin position="44"/>
        <end position="70"/>
    </location>
</feature>
<dbReference type="Gene3D" id="3.30.565.10">
    <property type="entry name" value="Histidine kinase-like ATPase, C-terminal domain"/>
    <property type="match status" value="1"/>
</dbReference>
<keyword evidence="1" id="KW-0472">Membrane</keyword>
<keyword evidence="4" id="KW-1185">Reference proteome</keyword>
<keyword evidence="1" id="KW-1133">Transmembrane helix</keyword>
<dbReference type="GO" id="GO:0016301">
    <property type="term" value="F:kinase activity"/>
    <property type="evidence" value="ECO:0007669"/>
    <property type="project" value="UniProtKB-KW"/>
</dbReference>
<reference evidence="3 4" key="1">
    <citation type="submission" date="2016-10" db="EMBL/GenBank/DDBJ databases">
        <authorList>
            <person name="de Groot N.N."/>
        </authorList>
    </citation>
    <scope>NUCLEOTIDE SEQUENCE [LARGE SCALE GENOMIC DNA]</scope>
    <source>
        <strain evidence="3 4">DSM 15827</strain>
    </source>
</reference>
<dbReference type="RefSeq" id="WP_089745760.1">
    <property type="nucleotide sequence ID" value="NZ_FOGF01000002.1"/>
</dbReference>
<proteinExistence type="predicted"/>
<keyword evidence="3" id="KW-0808">Transferase</keyword>
<keyword evidence="1" id="KW-0812">Transmembrane</keyword>
<dbReference type="PANTHER" id="PTHR40448">
    <property type="entry name" value="TWO-COMPONENT SENSOR HISTIDINE KINASE"/>
    <property type="match status" value="1"/>
</dbReference>
<sequence>MNNIFELISETFGILFSVIAILGIRLKIANTIEPIVLKKKINWLYIFIFYVGGSFFQIGFFGYLVFYYIVFRYQVKKESRYALFYSLYVFLVYESIYYFFISLVYHFIDSEQWMMFYREGFRMAVYLIALVLALTIHHLIGLNQKIIESEKFLPIIKKITDYFIVLVGVRFLVILADINYHNLYTGIKITSSLSIFIITLLVMLYLRDQQLKFQYTDTIKRLNKMIDELGDLYGEVRGFRHDFAGIVATLGPAIKNQDIAEITQIYESALLQMNQTLTRDDYSGFNLTHIKDLGFRNVLAQKLVQAKQSQIPFRLEVVGEIPKVDAPLIDVIRILTILLDNALEATVLAENPLVIAALVAKNNEVSVRIENTYDPTTFENSQIIWKNGYSTKGKNRGVGLVNLRRITAETQSTKLETRITGDRFIQVVTFRKRG</sequence>
<feature type="transmembrane region" description="Helical" evidence="1">
    <location>
        <begin position="162"/>
        <end position="180"/>
    </location>
</feature>
<feature type="transmembrane region" description="Helical" evidence="1">
    <location>
        <begin position="120"/>
        <end position="141"/>
    </location>
</feature>
<feature type="transmembrane region" description="Helical" evidence="1">
    <location>
        <begin position="186"/>
        <end position="206"/>
    </location>
</feature>
<dbReference type="STRING" id="137733.SAMN05421767_102111"/>
<feature type="transmembrane region" description="Helical" evidence="1">
    <location>
        <begin position="7"/>
        <end position="24"/>
    </location>
</feature>
<evidence type="ECO:0000313" key="3">
    <source>
        <dbReference type="EMBL" id="SEQ62144.1"/>
    </source>
</evidence>
<dbReference type="GO" id="GO:0042802">
    <property type="term" value="F:identical protein binding"/>
    <property type="evidence" value="ECO:0007669"/>
    <property type="project" value="TreeGrafter"/>
</dbReference>
<dbReference type="AlphaFoldDB" id="A0A1H9HIK8"/>
<evidence type="ECO:0000259" key="2">
    <source>
        <dbReference type="Pfam" id="PF14501"/>
    </source>
</evidence>
<dbReference type="Pfam" id="PF14501">
    <property type="entry name" value="HATPase_c_5"/>
    <property type="match status" value="1"/>
</dbReference>
<organism evidence="3 4">
    <name type="scientific">Granulicatella balaenopterae</name>
    <dbReference type="NCBI Taxonomy" id="137733"/>
    <lineage>
        <taxon>Bacteria</taxon>
        <taxon>Bacillati</taxon>
        <taxon>Bacillota</taxon>
        <taxon>Bacilli</taxon>
        <taxon>Lactobacillales</taxon>
        <taxon>Carnobacteriaceae</taxon>
        <taxon>Granulicatella</taxon>
    </lineage>
</organism>
<dbReference type="OrthoDB" id="9792686at2"/>
<accession>A0A1H9HIK8</accession>